<feature type="compositionally biased region" description="Low complexity" evidence="7">
    <location>
        <begin position="173"/>
        <end position="199"/>
    </location>
</feature>
<keyword evidence="5" id="KW-0539">Nucleus</keyword>
<feature type="domain" description="AP2/ERF" evidence="8">
    <location>
        <begin position="111"/>
        <end position="168"/>
    </location>
</feature>
<feature type="compositionally biased region" description="Low complexity" evidence="7">
    <location>
        <begin position="1"/>
        <end position="33"/>
    </location>
</feature>
<organism evidence="9 11">
    <name type="scientific">Punica granatum</name>
    <name type="common">Pomegranate</name>
    <dbReference type="NCBI Taxonomy" id="22663"/>
    <lineage>
        <taxon>Eukaryota</taxon>
        <taxon>Viridiplantae</taxon>
        <taxon>Streptophyta</taxon>
        <taxon>Embryophyta</taxon>
        <taxon>Tracheophyta</taxon>
        <taxon>Spermatophyta</taxon>
        <taxon>Magnoliopsida</taxon>
        <taxon>eudicotyledons</taxon>
        <taxon>Gunneridae</taxon>
        <taxon>Pentapetalae</taxon>
        <taxon>rosids</taxon>
        <taxon>malvids</taxon>
        <taxon>Myrtales</taxon>
        <taxon>Lythraceae</taxon>
        <taxon>Punica</taxon>
    </lineage>
</organism>
<protein>
    <recommendedName>
        <fullName evidence="8">AP2/ERF domain-containing protein</fullName>
    </recommendedName>
</protein>
<dbReference type="PANTHER" id="PTHR31241">
    <property type="entry name" value="DEHYDRATION-RESPONSIVE ELEMENT-BINDING PROTEIN 2C"/>
    <property type="match status" value="1"/>
</dbReference>
<evidence type="ECO:0000313" key="11">
    <source>
        <dbReference type="Proteomes" id="UP000197138"/>
    </source>
</evidence>
<keyword evidence="2" id="KW-0805">Transcription regulation</keyword>
<feature type="compositionally biased region" description="Polar residues" evidence="7">
    <location>
        <begin position="83"/>
        <end position="92"/>
    </location>
</feature>
<name>A0A218XQD8_PUNGR</name>
<dbReference type="InterPro" id="IPR036955">
    <property type="entry name" value="AP2/ERF_dom_sf"/>
</dbReference>
<dbReference type="PROSITE" id="PS51032">
    <property type="entry name" value="AP2_ERF"/>
    <property type="match status" value="1"/>
</dbReference>
<accession>A0A218XQD8</accession>
<dbReference type="SUPFAM" id="SSF54171">
    <property type="entry name" value="DNA-binding domain"/>
    <property type="match status" value="1"/>
</dbReference>
<dbReference type="InterPro" id="IPR016177">
    <property type="entry name" value="DNA-bd_dom_sf"/>
</dbReference>
<evidence type="ECO:0000256" key="4">
    <source>
        <dbReference type="ARBA" id="ARBA00023163"/>
    </source>
</evidence>
<dbReference type="OrthoDB" id="1938645at2759"/>
<evidence type="ECO:0000259" key="8">
    <source>
        <dbReference type="PROSITE" id="PS51032"/>
    </source>
</evidence>
<dbReference type="Proteomes" id="UP000197138">
    <property type="component" value="Unassembled WGS sequence"/>
</dbReference>
<dbReference type="STRING" id="22663.A0A218XQD8"/>
<dbReference type="GO" id="GO:0006950">
    <property type="term" value="P:response to stress"/>
    <property type="evidence" value="ECO:0007669"/>
    <property type="project" value="TreeGrafter"/>
</dbReference>
<feature type="region of interest" description="Disordered" evidence="7">
    <location>
        <begin position="1"/>
        <end position="114"/>
    </location>
</feature>
<evidence type="ECO:0000256" key="1">
    <source>
        <dbReference type="ARBA" id="ARBA00004123"/>
    </source>
</evidence>
<dbReference type="GeneID" id="116187323"/>
<dbReference type="GO" id="GO:0005634">
    <property type="term" value="C:nucleus"/>
    <property type="evidence" value="ECO:0007669"/>
    <property type="project" value="UniProtKB-SubCell"/>
</dbReference>
<dbReference type="SMART" id="SM00380">
    <property type="entry name" value="AP2"/>
    <property type="match status" value="1"/>
</dbReference>
<comment type="subcellular location">
    <subcellularLocation>
        <location evidence="1">Nucleus</location>
    </subcellularLocation>
</comment>
<evidence type="ECO:0000313" key="10">
    <source>
        <dbReference type="EMBL" id="PKI46685.1"/>
    </source>
</evidence>
<evidence type="ECO:0000313" key="9">
    <source>
        <dbReference type="EMBL" id="OWM87405.1"/>
    </source>
</evidence>
<evidence type="ECO:0000256" key="3">
    <source>
        <dbReference type="ARBA" id="ARBA00023125"/>
    </source>
</evidence>
<keyword evidence="4" id="KW-0804">Transcription</keyword>
<feature type="compositionally biased region" description="Polar residues" evidence="7">
    <location>
        <begin position="38"/>
        <end position="52"/>
    </location>
</feature>
<dbReference type="GO" id="GO:0045893">
    <property type="term" value="P:positive regulation of DNA-templated transcription"/>
    <property type="evidence" value="ECO:0007669"/>
    <property type="project" value="TreeGrafter"/>
</dbReference>
<evidence type="ECO:0000313" key="12">
    <source>
        <dbReference type="Proteomes" id="UP000233551"/>
    </source>
</evidence>
<reference evidence="9" key="2">
    <citation type="submission" date="2017-06" db="EMBL/GenBank/DDBJ databases">
        <title>The pomegranate genome and the genomics of punicalagin biosynthesis.</title>
        <authorList>
            <person name="Xu C."/>
        </authorList>
    </citation>
    <scope>NUCLEOTIDE SEQUENCE [LARGE SCALE GENOMIC DNA]</scope>
    <source>
        <tissue evidence="9">Fresh leaf</tissue>
    </source>
</reference>
<dbReference type="Gene3D" id="3.30.730.10">
    <property type="entry name" value="AP2/ERF domain"/>
    <property type="match status" value="1"/>
</dbReference>
<gene>
    <name evidence="9" type="ORF">CDL15_Pgr022516</name>
    <name evidence="10" type="ORF">CRG98_033027</name>
</gene>
<evidence type="ECO:0000256" key="2">
    <source>
        <dbReference type="ARBA" id="ARBA00023015"/>
    </source>
</evidence>
<keyword evidence="3" id="KW-0238">DNA-binding</keyword>
<reference evidence="10 12" key="3">
    <citation type="submission" date="2017-11" db="EMBL/GenBank/DDBJ databases">
        <title>De-novo sequencing of pomegranate (Punica granatum L.) genome.</title>
        <authorList>
            <person name="Akparov Z."/>
            <person name="Amiraslanov A."/>
            <person name="Hajiyeva S."/>
            <person name="Abbasov M."/>
            <person name="Kaur K."/>
            <person name="Hamwieh A."/>
            <person name="Solovyev V."/>
            <person name="Salamov A."/>
            <person name="Braich B."/>
            <person name="Kosarev P."/>
            <person name="Mahmoud A."/>
            <person name="Hajiyev E."/>
            <person name="Babayeva S."/>
            <person name="Izzatullayeva V."/>
            <person name="Mammadov A."/>
            <person name="Mammadov A."/>
            <person name="Sharifova S."/>
            <person name="Ojaghi J."/>
            <person name="Eynullazada K."/>
            <person name="Bayramov B."/>
            <person name="Abdulazimova A."/>
            <person name="Shahmuradov I."/>
        </authorList>
    </citation>
    <scope>NUCLEOTIDE SEQUENCE [LARGE SCALE GENOMIC DNA]</scope>
    <source>
        <strain evidence="10">AG2017</strain>
        <strain evidence="12">cv. AG2017</strain>
        <tissue evidence="10">Leaf</tissue>
    </source>
</reference>
<evidence type="ECO:0000256" key="6">
    <source>
        <dbReference type="ARBA" id="ARBA00024343"/>
    </source>
</evidence>
<proteinExistence type="inferred from homology"/>
<dbReference type="InterPro" id="IPR001471">
    <property type="entry name" value="AP2/ERF_dom"/>
</dbReference>
<dbReference type="EMBL" id="PGOL01002599">
    <property type="protein sequence ID" value="PKI46685.1"/>
    <property type="molecule type" value="Genomic_DNA"/>
</dbReference>
<dbReference type="PANTHER" id="PTHR31241:SF24">
    <property type="entry name" value="ETHYLENE-RESPONSIVE TRANSCRIPTION FACTOR ABI4"/>
    <property type="match status" value="1"/>
</dbReference>
<dbReference type="CDD" id="cd00018">
    <property type="entry name" value="AP2"/>
    <property type="match status" value="1"/>
</dbReference>
<dbReference type="GO" id="GO:0000976">
    <property type="term" value="F:transcription cis-regulatory region binding"/>
    <property type="evidence" value="ECO:0007669"/>
    <property type="project" value="TreeGrafter"/>
</dbReference>
<dbReference type="GO" id="GO:0003700">
    <property type="term" value="F:DNA-binding transcription factor activity"/>
    <property type="evidence" value="ECO:0007669"/>
    <property type="project" value="InterPro"/>
</dbReference>
<keyword evidence="12" id="KW-1185">Reference proteome</keyword>
<dbReference type="AlphaFoldDB" id="A0A218XQD8"/>
<dbReference type="EMBL" id="MTKT01000813">
    <property type="protein sequence ID" value="OWM87405.1"/>
    <property type="molecule type" value="Genomic_DNA"/>
</dbReference>
<dbReference type="FunFam" id="3.30.730.10:FF:000001">
    <property type="entry name" value="Ethylene-responsive transcription factor 2"/>
    <property type="match status" value="1"/>
</dbReference>
<evidence type="ECO:0000256" key="5">
    <source>
        <dbReference type="ARBA" id="ARBA00023242"/>
    </source>
</evidence>
<dbReference type="Pfam" id="PF00847">
    <property type="entry name" value="AP2"/>
    <property type="match status" value="1"/>
</dbReference>
<dbReference type="PRINTS" id="PR00367">
    <property type="entry name" value="ETHRSPELEMNT"/>
</dbReference>
<reference evidence="11" key="1">
    <citation type="journal article" date="2017" name="Plant J.">
        <title>The pomegranate (Punica granatum L.) genome and the genomics of punicalagin biosynthesis.</title>
        <authorList>
            <person name="Qin G."/>
            <person name="Xu C."/>
            <person name="Ming R."/>
            <person name="Tang H."/>
            <person name="Guyot R."/>
            <person name="Kramer E.M."/>
            <person name="Hu Y."/>
            <person name="Yi X."/>
            <person name="Qi Y."/>
            <person name="Xu X."/>
            <person name="Gao Z."/>
            <person name="Pan H."/>
            <person name="Jian J."/>
            <person name="Tian Y."/>
            <person name="Yue Z."/>
            <person name="Xu Y."/>
        </authorList>
    </citation>
    <scope>NUCLEOTIDE SEQUENCE [LARGE SCALE GENOMIC DNA]</scope>
    <source>
        <strain evidence="11">cv. Dabenzi</strain>
    </source>
</reference>
<evidence type="ECO:0000256" key="7">
    <source>
        <dbReference type="SAM" id="MobiDB-lite"/>
    </source>
</evidence>
<feature type="region of interest" description="Disordered" evidence="7">
    <location>
        <begin position="163"/>
        <end position="199"/>
    </location>
</feature>
<feature type="compositionally biased region" description="Low complexity" evidence="7">
    <location>
        <begin position="53"/>
        <end position="82"/>
    </location>
</feature>
<comment type="caution">
    <text evidence="9">The sequence shown here is derived from an EMBL/GenBank/DDBJ whole genome shotgun (WGS) entry which is preliminary data.</text>
</comment>
<comment type="similarity">
    <text evidence="6">Belongs to the AP2/ERF transcription factor family. ERF subfamily.</text>
</comment>
<sequence>MSSPPSSSPSPNISHHQLLLLHPPLQPQPQQQQEQEDPSPSSNCNDDNISDLSQGQTLSNNSGNSTSSATAAASSSPLASTADNACSSTSTAGGRKGKGKGKGGPDNNKFRYKGVRQRSWGKWVAEIRHPRGRSRKWLGTFNTAEDAARAYDRAALILHGPKAQLNLQPPPSSASTAASSSSSSSSSTTQTLRPLLPRPSNYGAGSLPFAGYPPYAAYFTYPSTTPHFGALQCSNTTVVPNNSQCSSGWSELQAQHDNYRRALCSEEVARGTGEDHAVVAAVTAPIQNPNPSCDDQHHQEQQPQIHIQNPGDANSLIGLVDASLSLTSQAVSSPLGPDPAIVASGPGSPPPPMWPLTNEEYLQHGLWDYGDPFWYDF</sequence>
<dbReference type="Proteomes" id="UP000233551">
    <property type="component" value="Unassembled WGS sequence"/>
</dbReference>